<keyword evidence="4" id="KW-1185">Reference proteome</keyword>
<dbReference type="CDD" id="cd19481">
    <property type="entry name" value="RecA-like_protease"/>
    <property type="match status" value="1"/>
</dbReference>
<dbReference type="SMART" id="SM00382">
    <property type="entry name" value="AAA"/>
    <property type="match status" value="1"/>
</dbReference>
<name>A0AA39XR11_9PEZI</name>
<feature type="region of interest" description="Disordered" evidence="1">
    <location>
        <begin position="69"/>
        <end position="89"/>
    </location>
</feature>
<protein>
    <recommendedName>
        <fullName evidence="2">AAA+ ATPase domain-containing protein</fullName>
    </recommendedName>
</protein>
<dbReference type="PANTHER" id="PTHR46411">
    <property type="entry name" value="FAMILY ATPASE, PUTATIVE-RELATED"/>
    <property type="match status" value="1"/>
</dbReference>
<dbReference type="Proteomes" id="UP001174936">
    <property type="component" value="Unassembled WGS sequence"/>
</dbReference>
<dbReference type="InterPro" id="IPR027417">
    <property type="entry name" value="P-loop_NTPase"/>
</dbReference>
<evidence type="ECO:0000313" key="4">
    <source>
        <dbReference type="Proteomes" id="UP001174936"/>
    </source>
</evidence>
<sequence length="841" mass="93902">MIAFNIQQGCVRLVPNVGAQVCGTANDTSRHTFSPVHKLGASVDSYPIFAWLAWQGNLSGAPSRGVEGAKRGAAACSPPGHNRSAPRFPRLPSPRETNIFCVYNRGYSAISWVFISSHLTLAFSSEQSVEQSVCGMCSSSAESDDEFEDFIEPLPPRPPRNYNAMARTKQTARRSVGDQGAPDAEEQQEMLGHLTEEDKARRAELEKAPMQAELKHLEKRWTKKGRGYITEPKDDDEDTGDQTNWYEKFALCITRQYDMRNEWVQRTSLQVNSQALKDILKTVIGSYPGQLFSTSEVSIDFPARSLYHYRHELAAELDKQEPGSDGAAHLPILLDFIDEQFVDEIKDENNLLPQGVASYPHLWTVFKPGSLIFARRQGQPRVFKLLSYQYTCGECPSLQLAVEYVDYDGDSFGKRNEYLAIPQYAGSAFIAQLPAFPLSHHPAQEAITAALTARGRRWEALAGQNHMSYTGVATDTEGSRFNIDGRVMVDTYTFHRIEANYAYTVHPFQAGTKRKQSSDSSDWDLVASSKTAPALTDTQALLASPIVRGFSFTEKKFLNFFVDNLSPIEWNASCFDQLVLPPSQKELVQALVAEHTSAHQKPSEGPVSPSAMDTDSPPPKKFDDIIKSKGLGLILVLHGPPGVGKTLTAECVAEFSRRPLYTVSSGDLGTSSTVLDTRLSRTLDLASTWNAVLLIDEADIFLERRSLHDMERNGLVSIFLRVLEYYSGILFMTTNRVQTFDDAFKSRIHVPLKYEDLPAESRLVVWRNFLARVDGNEVSGEEMKRLAEGRLNGRQIKNVVRTAKSLASYKKKRLDYEQVKQVMEIQMAFEKDLEGVAATGE</sequence>
<comment type="caution">
    <text evidence="3">The sequence shown here is derived from an EMBL/GenBank/DDBJ whole genome shotgun (WGS) entry which is preliminary data.</text>
</comment>
<dbReference type="InterPro" id="IPR003593">
    <property type="entry name" value="AAA+_ATPase"/>
</dbReference>
<gene>
    <name evidence="3" type="ORF">B0T16DRAFT_421443</name>
</gene>
<dbReference type="Pfam" id="PF00004">
    <property type="entry name" value="AAA"/>
    <property type="match status" value="1"/>
</dbReference>
<dbReference type="SUPFAM" id="SSF52540">
    <property type="entry name" value="P-loop containing nucleoside triphosphate hydrolases"/>
    <property type="match status" value="1"/>
</dbReference>
<proteinExistence type="predicted"/>
<dbReference type="Pfam" id="PF22942">
    <property type="entry name" value="DUF7025"/>
    <property type="match status" value="1"/>
</dbReference>
<dbReference type="PANTHER" id="PTHR46411:SF2">
    <property type="entry name" value="AAA+ ATPASE DOMAIN-CONTAINING PROTEIN"/>
    <property type="match status" value="1"/>
</dbReference>
<evidence type="ECO:0000259" key="2">
    <source>
        <dbReference type="SMART" id="SM00382"/>
    </source>
</evidence>
<dbReference type="EMBL" id="JAULSV010000007">
    <property type="protein sequence ID" value="KAK0638626.1"/>
    <property type="molecule type" value="Genomic_DNA"/>
</dbReference>
<dbReference type="AlphaFoldDB" id="A0AA39XR11"/>
<feature type="region of interest" description="Disordered" evidence="1">
    <location>
        <begin position="594"/>
        <end position="618"/>
    </location>
</feature>
<dbReference type="InterPro" id="IPR054289">
    <property type="entry name" value="DUF7025"/>
</dbReference>
<feature type="domain" description="AAA+ ATPase" evidence="2">
    <location>
        <begin position="631"/>
        <end position="756"/>
    </location>
</feature>
<dbReference type="InterPro" id="IPR003959">
    <property type="entry name" value="ATPase_AAA_core"/>
</dbReference>
<dbReference type="GO" id="GO:0016887">
    <property type="term" value="F:ATP hydrolysis activity"/>
    <property type="evidence" value="ECO:0007669"/>
    <property type="project" value="InterPro"/>
</dbReference>
<organism evidence="3 4">
    <name type="scientific">Cercophora newfieldiana</name>
    <dbReference type="NCBI Taxonomy" id="92897"/>
    <lineage>
        <taxon>Eukaryota</taxon>
        <taxon>Fungi</taxon>
        <taxon>Dikarya</taxon>
        <taxon>Ascomycota</taxon>
        <taxon>Pezizomycotina</taxon>
        <taxon>Sordariomycetes</taxon>
        <taxon>Sordariomycetidae</taxon>
        <taxon>Sordariales</taxon>
        <taxon>Lasiosphaeriaceae</taxon>
        <taxon>Cercophora</taxon>
    </lineage>
</organism>
<dbReference type="GO" id="GO:0005524">
    <property type="term" value="F:ATP binding"/>
    <property type="evidence" value="ECO:0007669"/>
    <property type="project" value="InterPro"/>
</dbReference>
<reference evidence="3" key="1">
    <citation type="submission" date="2023-06" db="EMBL/GenBank/DDBJ databases">
        <title>Genome-scale phylogeny and comparative genomics of the fungal order Sordariales.</title>
        <authorList>
            <consortium name="Lawrence Berkeley National Laboratory"/>
            <person name="Hensen N."/>
            <person name="Bonometti L."/>
            <person name="Westerberg I."/>
            <person name="Brannstrom I.O."/>
            <person name="Guillou S."/>
            <person name="Cros-Aarteil S."/>
            <person name="Calhoun S."/>
            <person name="Haridas S."/>
            <person name="Kuo A."/>
            <person name="Mondo S."/>
            <person name="Pangilinan J."/>
            <person name="Riley R."/>
            <person name="Labutti K."/>
            <person name="Andreopoulos B."/>
            <person name="Lipzen A."/>
            <person name="Chen C."/>
            <person name="Yanf M."/>
            <person name="Daum C."/>
            <person name="Ng V."/>
            <person name="Clum A."/>
            <person name="Steindorff A."/>
            <person name="Ohm R."/>
            <person name="Martin F."/>
            <person name="Silar P."/>
            <person name="Natvig D."/>
            <person name="Lalanne C."/>
            <person name="Gautier V."/>
            <person name="Ament-Velasquez S.L."/>
            <person name="Kruys A."/>
            <person name="Hutchinson M.I."/>
            <person name="Powell A.J."/>
            <person name="Barry K."/>
            <person name="Miller A.N."/>
            <person name="Grigoriev I.V."/>
            <person name="Debuchy R."/>
            <person name="Gladieux P."/>
            <person name="Thoren M.H."/>
            <person name="Johannesson H."/>
        </authorList>
    </citation>
    <scope>NUCLEOTIDE SEQUENCE</scope>
    <source>
        <strain evidence="3">SMH2532-1</strain>
    </source>
</reference>
<evidence type="ECO:0000256" key="1">
    <source>
        <dbReference type="SAM" id="MobiDB-lite"/>
    </source>
</evidence>
<evidence type="ECO:0000313" key="3">
    <source>
        <dbReference type="EMBL" id="KAK0638626.1"/>
    </source>
</evidence>
<feature type="region of interest" description="Disordered" evidence="1">
    <location>
        <begin position="152"/>
        <end position="185"/>
    </location>
</feature>
<dbReference type="Gene3D" id="3.40.50.300">
    <property type="entry name" value="P-loop containing nucleotide triphosphate hydrolases"/>
    <property type="match status" value="1"/>
</dbReference>
<accession>A0AA39XR11</accession>